<evidence type="ECO:0000313" key="4">
    <source>
        <dbReference type="EMBL" id="ATW23730.1"/>
    </source>
</evidence>
<dbReference type="GO" id="GO:0005737">
    <property type="term" value="C:cytoplasm"/>
    <property type="evidence" value="ECO:0007669"/>
    <property type="project" value="TreeGrafter"/>
</dbReference>
<dbReference type="SUPFAM" id="SSF50475">
    <property type="entry name" value="FMN-binding split barrel"/>
    <property type="match status" value="1"/>
</dbReference>
<proteinExistence type="predicted"/>
<accession>A0A3G1KMU0</accession>
<dbReference type="Pfam" id="PF20695">
    <property type="entry name" value="UbiD_N"/>
    <property type="match status" value="1"/>
</dbReference>
<reference evidence="4 5" key="1">
    <citation type="submission" date="2016-10" db="EMBL/GenBank/DDBJ databases">
        <title>Complete Genome Sequence of Peptococcaceae strain DCMF.</title>
        <authorList>
            <person name="Edwards R.J."/>
            <person name="Holland S.I."/>
            <person name="Deshpande N.P."/>
            <person name="Wong Y.K."/>
            <person name="Ertan H."/>
            <person name="Manefield M."/>
            <person name="Russell T.L."/>
            <person name="Lee M.J."/>
        </authorList>
    </citation>
    <scope>NUCLEOTIDE SEQUENCE [LARGE SCALE GENOMIC DNA]</scope>
    <source>
        <strain evidence="4 5">DCMF</strain>
    </source>
</reference>
<evidence type="ECO:0000259" key="3">
    <source>
        <dbReference type="Pfam" id="PF20696"/>
    </source>
</evidence>
<evidence type="ECO:0000259" key="1">
    <source>
        <dbReference type="Pfam" id="PF01977"/>
    </source>
</evidence>
<dbReference type="NCBIfam" id="TIGR00148">
    <property type="entry name" value="UbiD family decarboxylase"/>
    <property type="match status" value="1"/>
</dbReference>
<dbReference type="Pfam" id="PF20696">
    <property type="entry name" value="UbiD_C"/>
    <property type="match status" value="1"/>
</dbReference>
<dbReference type="Proteomes" id="UP000323521">
    <property type="component" value="Chromosome"/>
</dbReference>
<dbReference type="InterPro" id="IPR002830">
    <property type="entry name" value="UbiD"/>
</dbReference>
<dbReference type="PANTHER" id="PTHR30108:SF17">
    <property type="entry name" value="FERULIC ACID DECARBOXYLASE 1"/>
    <property type="match status" value="1"/>
</dbReference>
<dbReference type="SUPFAM" id="SSF143968">
    <property type="entry name" value="UbiD C-terminal domain-like"/>
    <property type="match status" value="1"/>
</dbReference>
<dbReference type="Pfam" id="PF01977">
    <property type="entry name" value="UbiD"/>
    <property type="match status" value="1"/>
</dbReference>
<feature type="domain" description="3-octaprenyl-4-hydroxybenzoate carboxy-lyase-like C-terminal" evidence="3">
    <location>
        <begin position="318"/>
        <end position="445"/>
    </location>
</feature>
<evidence type="ECO:0008006" key="6">
    <source>
        <dbReference type="Google" id="ProtNLM"/>
    </source>
</evidence>
<dbReference type="PANTHER" id="PTHR30108">
    <property type="entry name" value="3-OCTAPRENYL-4-HYDROXYBENZOATE CARBOXY-LYASE-RELATED"/>
    <property type="match status" value="1"/>
</dbReference>
<dbReference type="KEGG" id="fwa:DCMF_02000"/>
<dbReference type="Gene3D" id="3.40.1670.10">
    <property type="entry name" value="UbiD C-terminal domain-like"/>
    <property type="match status" value="1"/>
</dbReference>
<dbReference type="InterPro" id="IPR049381">
    <property type="entry name" value="UbiD-like_C"/>
</dbReference>
<evidence type="ECO:0000259" key="2">
    <source>
        <dbReference type="Pfam" id="PF20695"/>
    </source>
</evidence>
<dbReference type="OrthoDB" id="9809841at2"/>
<dbReference type="GO" id="GO:0046281">
    <property type="term" value="P:cinnamic acid catabolic process"/>
    <property type="evidence" value="ECO:0007669"/>
    <property type="project" value="TreeGrafter"/>
</dbReference>
<sequence>MFVKYNNLREWLKLVDDINELKTLENANIEEDAGAIGEMLARSNDAPAVIMDNIPGYPKGNRILINNQGTRRRVALTFGFDTDISDSELVEALATKRLNNKIIPAVTVKDGPVMENVLKGDEVDLNLFPSPIWHKEDSKGYIGTGCYLVTRDPDENWVNLGTYRVETQGKNQVGFYVAPGHHGWIHREKYFKKNEPCPVAIVLGGDPLLMVAGCTEVPWGVSEYDWAGGVRGAAYELIIDPITGLPIPAEAEIVLVGFADPEKRQLEGPFGEWTGYYASKSRVEPFIKIEAVYYRNNPIIIGSPPNKPDEADKWRQYTKSAILLNDLKNASVPGVKATWCYAVGGCRLLIAVAIEQRYAGHAMQTALLASQLPAGAYLGRIVVVTDDDIDISNMEELMWAILTRYDPAKDTNILTNCWSGPLDPLIPPEKKAKGEYFNSRLIIDATKPWHWRHEFPKSIIPDKEYRKKTLEKWGFLLNK</sequence>
<feature type="domain" description="3-octaprenyl-4-hydroxybenzoate carboxy-lyase-like N-terminal" evidence="2">
    <location>
        <begin position="27"/>
        <end position="93"/>
    </location>
</feature>
<protein>
    <recommendedName>
        <fullName evidence="6">UbiD family decarboxylase</fullName>
    </recommendedName>
</protein>
<dbReference type="EMBL" id="CP017634">
    <property type="protein sequence ID" value="ATW23730.1"/>
    <property type="molecule type" value="Genomic_DNA"/>
</dbReference>
<evidence type="ECO:0000313" key="5">
    <source>
        <dbReference type="Proteomes" id="UP000323521"/>
    </source>
</evidence>
<gene>
    <name evidence="4" type="ORF">DCMF_02000</name>
</gene>
<dbReference type="InterPro" id="IPR049383">
    <property type="entry name" value="UbiD-like_N"/>
</dbReference>
<dbReference type="AlphaFoldDB" id="A0A3G1KMU0"/>
<feature type="domain" description="3-octaprenyl-4-hydroxybenzoate carboxy-lyase-like Rift-related" evidence="1">
    <location>
        <begin position="108"/>
        <end position="304"/>
    </location>
</feature>
<name>A0A3G1KMU0_FORW1</name>
<dbReference type="InterPro" id="IPR048304">
    <property type="entry name" value="UbiD_Rift_dom"/>
</dbReference>
<dbReference type="GO" id="GO:0016831">
    <property type="term" value="F:carboxy-lyase activity"/>
    <property type="evidence" value="ECO:0007669"/>
    <property type="project" value="InterPro"/>
</dbReference>
<dbReference type="RefSeq" id="WP_148132891.1">
    <property type="nucleotide sequence ID" value="NZ_CP017634.1"/>
</dbReference>
<keyword evidence="5" id="KW-1185">Reference proteome</keyword>
<organism evidence="4 5">
    <name type="scientific">Formimonas warabiya</name>
    <dbReference type="NCBI Taxonomy" id="1761012"/>
    <lineage>
        <taxon>Bacteria</taxon>
        <taxon>Bacillati</taxon>
        <taxon>Bacillota</taxon>
        <taxon>Clostridia</taxon>
        <taxon>Eubacteriales</taxon>
        <taxon>Peptococcaceae</taxon>
        <taxon>Candidatus Formimonas</taxon>
    </lineage>
</organism>
<dbReference type="GO" id="GO:0033494">
    <property type="term" value="P:ferulate metabolic process"/>
    <property type="evidence" value="ECO:0007669"/>
    <property type="project" value="TreeGrafter"/>
</dbReference>